<name>A0A1C7I8S4_9FIRM</name>
<evidence type="ECO:0000256" key="8">
    <source>
        <dbReference type="RuleBase" id="RU004479"/>
    </source>
</evidence>
<keyword evidence="4 6" id="KW-0456">Lyase</keyword>
<dbReference type="InterPro" id="IPR022313">
    <property type="entry name" value="Phe/His_NH3-lyase_AS"/>
</dbReference>
<evidence type="ECO:0000256" key="5">
    <source>
        <dbReference type="ARBA" id="ARBA00049269"/>
    </source>
</evidence>
<dbReference type="InterPro" id="IPR024083">
    <property type="entry name" value="Fumarase/histidase_N"/>
</dbReference>
<dbReference type="GO" id="GO:0019557">
    <property type="term" value="P:L-histidine catabolic process to glutamate and formate"/>
    <property type="evidence" value="ECO:0007669"/>
    <property type="project" value="UniProtKB-UniPathway"/>
</dbReference>
<dbReference type="FunFam" id="1.10.275.10:FF:000005">
    <property type="entry name" value="Histidine ammonia-lyase"/>
    <property type="match status" value="1"/>
</dbReference>
<evidence type="ECO:0000256" key="2">
    <source>
        <dbReference type="ARBA" id="ARBA00012994"/>
    </source>
</evidence>
<dbReference type="PANTHER" id="PTHR10362">
    <property type="entry name" value="HISTIDINE AMMONIA-LYASE"/>
    <property type="match status" value="1"/>
</dbReference>
<feature type="cross-link" description="5-imidazolinone (Ala-Gly)" evidence="6">
    <location>
        <begin position="143"/>
        <end position="145"/>
    </location>
</feature>
<dbReference type="STRING" id="1796616.A4V09_01970"/>
<dbReference type="KEGG" id="byl:A4V09_01970"/>
<evidence type="ECO:0000256" key="1">
    <source>
        <dbReference type="ARBA" id="ARBA00005113"/>
    </source>
</evidence>
<reference evidence="10" key="1">
    <citation type="submission" date="2017-04" db="EMBL/GenBank/DDBJ databases">
        <title>Complete Genome Sequences of Twelve Strains of a Stable Defined Moderately Diverse Mouse Microbiota 2 (sDMDMm2).</title>
        <authorList>
            <person name="Uchimura Y."/>
            <person name="Wyss M."/>
            <person name="Brugiroux S."/>
            <person name="Limenitakis J.P."/>
            <person name="Stecher B."/>
            <person name="McCoy K.D."/>
            <person name="Macpherson A.J."/>
        </authorList>
    </citation>
    <scope>NUCLEOTIDE SEQUENCE</scope>
    <source>
        <strain evidence="10">YL58</strain>
    </source>
</reference>
<evidence type="ECO:0000256" key="9">
    <source>
        <dbReference type="RuleBase" id="RU004480"/>
    </source>
</evidence>
<sequence>MQTVIITGETLTLDELAAVCRFHAPVELDKEAMERIRASRKIIDDFVEREEVVYGVTTGFGKFSDVVISKEDCVQLQKNVIMTHAVGAGEAFPTEVVRGIILLRLNNLAKGFSGARSETVETLAAMLNKHLHPVIPQKGSLGASGDLAPLSHMVLPMMGMGLAEYEGHIYPGREAMEKAGIPVINLHEKEGIALINGTQVMTAVGALTVYDAIRLIKYGDIAAALTFEALNGITTALKPQVHLTRPHKGQIDTARILNELMEGSGMTTEQGELRVQDPYTLRCLPQIHGASKNALNYIMEQIEVEMNSVTDNPIIFPQTQEVISGGNFHGQPMALTFDFLGIAVAELADVAERRIERLVNPALNYGLPAFLVEGGGLNSGYMIVQYCAAALVSENKILAHPACVDSIPSSANQEDHVSMGTISARTARDIADNVRRVLAMEILCACQAIDLRSQSDTGKKGVLGKGTKAAYDMVRSKIPFYDKDRELYPEINACEELLADDSLIEAVETACGPITF</sequence>
<gene>
    <name evidence="6" type="primary">hutH</name>
    <name evidence="10" type="ORF">A4V09_01970</name>
</gene>
<dbReference type="RefSeq" id="WP_065540861.1">
    <property type="nucleotide sequence ID" value="NZ_CP015405.2"/>
</dbReference>
<evidence type="ECO:0000313" key="11">
    <source>
        <dbReference type="Proteomes" id="UP000092574"/>
    </source>
</evidence>
<organism evidence="10 11">
    <name type="scientific">Blautia pseudococcoides</name>
    <dbReference type="NCBI Taxonomy" id="1796616"/>
    <lineage>
        <taxon>Bacteria</taxon>
        <taxon>Bacillati</taxon>
        <taxon>Bacillota</taxon>
        <taxon>Clostridia</taxon>
        <taxon>Lachnospirales</taxon>
        <taxon>Lachnospiraceae</taxon>
        <taxon>Blautia</taxon>
    </lineage>
</organism>
<dbReference type="Proteomes" id="UP000092574">
    <property type="component" value="Chromosome"/>
</dbReference>
<dbReference type="EMBL" id="CP015405">
    <property type="protein sequence ID" value="ANU74632.1"/>
    <property type="molecule type" value="Genomic_DNA"/>
</dbReference>
<dbReference type="InterPro" id="IPR001106">
    <property type="entry name" value="Aromatic_Lyase"/>
</dbReference>
<accession>A0A1C7I8S4</accession>
<dbReference type="NCBIfam" id="NF006871">
    <property type="entry name" value="PRK09367.1"/>
    <property type="match status" value="1"/>
</dbReference>
<comment type="PTM">
    <text evidence="6">Contains an active site 4-methylidene-imidazol-5-one (MIO), which is formed autocatalytically by cyclization and dehydration of residues Ala-Ser-Gly.</text>
</comment>
<comment type="pathway">
    <text evidence="1 6 8">Amino-acid degradation; L-histidine degradation into L-glutamate; N-formimidoyl-L-glutamate from L-histidine: step 1/3.</text>
</comment>
<evidence type="ECO:0000256" key="4">
    <source>
        <dbReference type="ARBA" id="ARBA00023239"/>
    </source>
</evidence>
<dbReference type="PROSITE" id="PS00488">
    <property type="entry name" value="PAL_HISTIDASE"/>
    <property type="match status" value="1"/>
</dbReference>
<keyword evidence="11" id="KW-1185">Reference proteome</keyword>
<dbReference type="GO" id="GO:0004397">
    <property type="term" value="F:histidine ammonia-lyase activity"/>
    <property type="evidence" value="ECO:0007669"/>
    <property type="project" value="UniProtKB-UniRule"/>
</dbReference>
<comment type="subcellular location">
    <subcellularLocation>
        <location evidence="6 9">Cytoplasm</location>
    </subcellularLocation>
</comment>
<evidence type="ECO:0000256" key="6">
    <source>
        <dbReference type="HAMAP-Rule" id="MF_00229"/>
    </source>
</evidence>
<dbReference type="Pfam" id="PF00221">
    <property type="entry name" value="Lyase_aromatic"/>
    <property type="match status" value="1"/>
</dbReference>
<proteinExistence type="inferred from homology"/>
<dbReference type="Gene3D" id="1.20.200.10">
    <property type="entry name" value="Fumarase/aspartase (Central domain)"/>
    <property type="match status" value="1"/>
</dbReference>
<dbReference type="NCBIfam" id="TIGR01225">
    <property type="entry name" value="hutH"/>
    <property type="match status" value="1"/>
</dbReference>
<dbReference type="InterPro" id="IPR005921">
    <property type="entry name" value="HutH"/>
</dbReference>
<dbReference type="Gene3D" id="1.10.275.10">
    <property type="entry name" value="Fumarase/aspartase (N-terminal domain)"/>
    <property type="match status" value="1"/>
</dbReference>
<dbReference type="GO" id="GO:0005737">
    <property type="term" value="C:cytoplasm"/>
    <property type="evidence" value="ECO:0007669"/>
    <property type="project" value="UniProtKB-SubCell"/>
</dbReference>
<keyword evidence="3 6" id="KW-0369">Histidine metabolism</keyword>
<dbReference type="InterPro" id="IPR008948">
    <property type="entry name" value="L-Aspartase-like"/>
</dbReference>
<evidence type="ECO:0000256" key="3">
    <source>
        <dbReference type="ARBA" id="ARBA00022808"/>
    </source>
</evidence>
<dbReference type="EC" id="4.3.1.3" evidence="2 6"/>
<dbReference type="GO" id="GO:0019556">
    <property type="term" value="P:L-histidine catabolic process to glutamate and formamide"/>
    <property type="evidence" value="ECO:0007669"/>
    <property type="project" value="UniProtKB-UniPathway"/>
</dbReference>
<dbReference type="HAMAP" id="MF_00229">
    <property type="entry name" value="His_ammonia_lyase"/>
    <property type="match status" value="1"/>
</dbReference>
<dbReference type="OrthoDB" id="9806955at2"/>
<dbReference type="SUPFAM" id="SSF48557">
    <property type="entry name" value="L-aspartase-like"/>
    <property type="match status" value="1"/>
</dbReference>
<evidence type="ECO:0000256" key="7">
    <source>
        <dbReference type="RuleBase" id="RU003954"/>
    </source>
</evidence>
<feature type="modified residue" description="2,3-didehydroalanine (Ser)" evidence="6">
    <location>
        <position position="144"/>
    </location>
</feature>
<dbReference type="UniPathway" id="UPA00379">
    <property type="reaction ID" value="UER00549"/>
</dbReference>
<protein>
    <recommendedName>
        <fullName evidence="2 6">Histidine ammonia-lyase</fullName>
        <shortName evidence="6">Histidase</shortName>
        <ecNumber evidence="2 6">4.3.1.3</ecNumber>
    </recommendedName>
</protein>
<comment type="catalytic activity">
    <reaction evidence="5 6 8">
        <text>L-histidine = trans-urocanate + NH4(+)</text>
        <dbReference type="Rhea" id="RHEA:21232"/>
        <dbReference type="ChEBI" id="CHEBI:17771"/>
        <dbReference type="ChEBI" id="CHEBI:28938"/>
        <dbReference type="ChEBI" id="CHEBI:57595"/>
        <dbReference type="EC" id="4.3.1.3"/>
    </reaction>
</comment>
<dbReference type="CDD" id="cd00332">
    <property type="entry name" value="PAL-HAL"/>
    <property type="match status" value="1"/>
</dbReference>
<keyword evidence="6" id="KW-0963">Cytoplasm</keyword>
<evidence type="ECO:0000313" key="10">
    <source>
        <dbReference type="EMBL" id="ANU74632.1"/>
    </source>
</evidence>
<comment type="similarity">
    <text evidence="6 7">Belongs to the PAL/histidase family.</text>
</comment>
<dbReference type="AlphaFoldDB" id="A0A1C7I8S4"/>
<dbReference type="FunFam" id="1.20.200.10:FF:000003">
    <property type="entry name" value="Histidine ammonia-lyase"/>
    <property type="match status" value="1"/>
</dbReference>